<accession>A0A0F9B1X9</accession>
<feature type="non-terminal residue" evidence="1">
    <location>
        <position position="280"/>
    </location>
</feature>
<protein>
    <submittedName>
        <fullName evidence="1">Uncharacterized protein</fullName>
    </submittedName>
</protein>
<evidence type="ECO:0000313" key="1">
    <source>
        <dbReference type="EMBL" id="KKK78541.1"/>
    </source>
</evidence>
<comment type="caution">
    <text evidence="1">The sequence shown here is derived from an EMBL/GenBank/DDBJ whole genome shotgun (WGS) entry which is preliminary data.</text>
</comment>
<organism evidence="1">
    <name type="scientific">marine sediment metagenome</name>
    <dbReference type="NCBI Taxonomy" id="412755"/>
    <lineage>
        <taxon>unclassified sequences</taxon>
        <taxon>metagenomes</taxon>
        <taxon>ecological metagenomes</taxon>
    </lineage>
</organism>
<proteinExistence type="predicted"/>
<sequence length="280" mass="27214">MAKNSRDGYGFGLGGPLPALSPQPIIAVRDPQTSDLNFEIGTPWVNTVSAQVWHLARVLAGVATWALSSPGASDVDTLTGDGGGAISPAGGNITLAGGTNITTAGAVNTITYNLDAAITLATSVTSPLYTAGAGVDTFIEAVAGQDIVFNMADNAGATNVLFTDSDNATVFSVDSNGGLPNLGAITTVGAFTQTGGAVNIGMDNLGSAINIGGGNVIKALAIGGGAAAHTLALGSAAAGAFTIDTAAGISLDSVTASNFTITGAADLTLSSTAGSVIVNG</sequence>
<gene>
    <name evidence="1" type="ORF">LCGC14_2842550</name>
</gene>
<name>A0A0F9B1X9_9ZZZZ</name>
<reference evidence="1" key="1">
    <citation type="journal article" date="2015" name="Nature">
        <title>Complex archaea that bridge the gap between prokaryotes and eukaryotes.</title>
        <authorList>
            <person name="Spang A."/>
            <person name="Saw J.H."/>
            <person name="Jorgensen S.L."/>
            <person name="Zaremba-Niedzwiedzka K."/>
            <person name="Martijn J."/>
            <person name="Lind A.E."/>
            <person name="van Eijk R."/>
            <person name="Schleper C."/>
            <person name="Guy L."/>
            <person name="Ettema T.J."/>
        </authorList>
    </citation>
    <scope>NUCLEOTIDE SEQUENCE</scope>
</reference>
<dbReference type="AlphaFoldDB" id="A0A0F9B1X9"/>
<dbReference type="EMBL" id="LAZR01054448">
    <property type="protein sequence ID" value="KKK78541.1"/>
    <property type="molecule type" value="Genomic_DNA"/>
</dbReference>